<dbReference type="Pfam" id="PF13715">
    <property type="entry name" value="CarbopepD_reg_2"/>
    <property type="match status" value="1"/>
</dbReference>
<comment type="caution">
    <text evidence="2">The sequence shown here is derived from an EMBL/GenBank/DDBJ whole genome shotgun (WGS) entry which is preliminary data.</text>
</comment>
<proteinExistence type="predicted"/>
<dbReference type="NCBIfam" id="TIGR04056">
    <property type="entry name" value="OMP_RagA_SusC"/>
    <property type="match status" value="1"/>
</dbReference>
<evidence type="ECO:0000313" key="3">
    <source>
        <dbReference type="Proteomes" id="UP001199919"/>
    </source>
</evidence>
<sequence>MAQSSIAQNRVTITGTVTDTTGGIIAGANVTALNKNGKATSTDANGKFVLDVEPGTVLKVSFVGYQDKQVTVNADQRTYKIVIKENVALAEEVIVTAYSRKQTREALVGSVTTVKPGNLKIPASNLTTALAGQVAGVIAYTPSGQPGQDNANFFIRGVTTFGYKRDPLILVDNVELTSSDLARIQVDDIESFSILKDASATALYGARGGNGVILVKTKEGKVGKAQINFRLENSISQSAKTIELADPITYMRLFNEATVTRNPLAPRPFTENKILNTQATLAGTPGSNPYVYPAVDWIDMLFKDRTNTQRANLNISGGGGVAKYYFAGSYSNDNGILRTDIRNNNNNNVKFTNYQLRSNINVNLTDKTELILRLSGNFNEYNGPLTNDASFSTDLYNVAMHTSPVLFPAFYEPDEANLNTQHILFGNTLSTGGSPANNSIGQINPYASLLRGHKNFVESRMLAQLELNQNLNFITSGLNFHGLFSTNRYSYYTSDMSYSPFYYNVATYDKPSNTYTLQWLNPQPTGNNVAREYLEYNRNIGSDNINTFVYFQGVLDYSKTFGKNHTISSSLIGTRQQQVYSDAKDPRSGTTTLQYSLPYRNLTLAGRATYSFKSKYFLEFNFGYNGSERFSEEHRYGFFPAIGASWIISEEKFWGDLYDVFDRVKIRASHGLVGNDAIGVQRFYYLSDVNLNGGNSAVFGTNNGYGRNGVSIRNYENRDVTWETSQQTTLGLEFTLLKNLNVIAEVYKNHKYNILQDRASIPTTMGLEAPIAANIGKVDSKGIDLSVDGKKQFSKNASVSLRGNFTFAQNKFTQFEEPNYLEPYRYNVGQSLNRQYGYVAERLFVDDNEARNSPQQIFSTNGQQPMGGDIKYRDLNNDGRIDGADQTFIGYPTVPEIVYGFGITSQIHNFDFSAFFQGQTRVSFFIDPARTSPFIQSPDSWLPGNTQLLKAYADDHWSEDNQNLYALYPRLGANGAQIENNRQNSTWWMRDGSFLRLKQLEIGYSIPRKYAQRLNLRNARIYFSGLNLVTWSPFKLWDPEIGGNGFNYPIQRVFNLGLNVNL</sequence>
<dbReference type="InterPro" id="IPR023996">
    <property type="entry name" value="TonB-dep_OMP_SusC/RagA"/>
</dbReference>
<evidence type="ECO:0000313" key="2">
    <source>
        <dbReference type="EMBL" id="MCD8739998.1"/>
    </source>
</evidence>
<dbReference type="InterPro" id="IPR012910">
    <property type="entry name" value="Plug_dom"/>
</dbReference>
<keyword evidence="3" id="KW-1185">Reference proteome</keyword>
<dbReference type="InterPro" id="IPR037066">
    <property type="entry name" value="Plug_dom_sf"/>
</dbReference>
<dbReference type="Pfam" id="PF07715">
    <property type="entry name" value="Plug"/>
    <property type="match status" value="1"/>
</dbReference>
<dbReference type="NCBIfam" id="TIGR04057">
    <property type="entry name" value="SusC_RagA_signa"/>
    <property type="match status" value="1"/>
</dbReference>
<dbReference type="InterPro" id="IPR023997">
    <property type="entry name" value="TonB-dep_OMP_SusC/RagA_CS"/>
</dbReference>
<dbReference type="SUPFAM" id="SSF56935">
    <property type="entry name" value="Porins"/>
    <property type="match status" value="1"/>
</dbReference>
<keyword evidence="2" id="KW-0675">Receptor</keyword>
<dbReference type="Gene3D" id="2.170.130.10">
    <property type="entry name" value="TonB-dependent receptor, plug domain"/>
    <property type="match status" value="1"/>
</dbReference>
<reference evidence="2 3" key="1">
    <citation type="submission" date="2021-12" db="EMBL/GenBank/DDBJ databases">
        <title>Mucilaginibacter roseus genome.</title>
        <authorList>
            <person name="Ferreira J.R."/>
            <person name="Newman J.D."/>
        </authorList>
    </citation>
    <scope>NUCLEOTIDE SEQUENCE [LARGE SCALE GENOMIC DNA]</scope>
    <source>
        <strain evidence="2 3">LMG 28454</strain>
    </source>
</reference>
<name>A0ABS8U1S2_9SPHI</name>
<dbReference type="Gene3D" id="2.60.40.1120">
    <property type="entry name" value="Carboxypeptidase-like, regulatory domain"/>
    <property type="match status" value="1"/>
</dbReference>
<dbReference type="EMBL" id="JAJPWV010000002">
    <property type="protein sequence ID" value="MCD8739998.1"/>
    <property type="molecule type" value="Genomic_DNA"/>
</dbReference>
<organism evidence="2 3">
    <name type="scientific">Mucilaginibacter roseus</name>
    <dbReference type="NCBI Taxonomy" id="1528868"/>
    <lineage>
        <taxon>Bacteria</taxon>
        <taxon>Pseudomonadati</taxon>
        <taxon>Bacteroidota</taxon>
        <taxon>Sphingobacteriia</taxon>
        <taxon>Sphingobacteriales</taxon>
        <taxon>Sphingobacteriaceae</taxon>
        <taxon>Mucilaginibacter</taxon>
    </lineage>
</organism>
<dbReference type="SUPFAM" id="SSF49464">
    <property type="entry name" value="Carboxypeptidase regulatory domain-like"/>
    <property type="match status" value="1"/>
</dbReference>
<accession>A0ABS8U1S2</accession>
<feature type="domain" description="TonB-dependent receptor plug" evidence="1">
    <location>
        <begin position="108"/>
        <end position="212"/>
    </location>
</feature>
<dbReference type="RefSeq" id="WP_232176225.1">
    <property type="nucleotide sequence ID" value="NZ_JAJPWV010000002.1"/>
</dbReference>
<gene>
    <name evidence="2" type="ORF">LT679_05245</name>
</gene>
<dbReference type="Proteomes" id="UP001199919">
    <property type="component" value="Unassembled WGS sequence"/>
</dbReference>
<evidence type="ECO:0000259" key="1">
    <source>
        <dbReference type="Pfam" id="PF07715"/>
    </source>
</evidence>
<protein>
    <submittedName>
        <fullName evidence="2">TonB-dependent receptor</fullName>
    </submittedName>
</protein>
<dbReference type="InterPro" id="IPR008969">
    <property type="entry name" value="CarboxyPept-like_regulatory"/>
</dbReference>